<name>A0A916SA51_9BURK</name>
<proteinExistence type="predicted"/>
<reference evidence="1" key="2">
    <citation type="submission" date="2020-09" db="EMBL/GenBank/DDBJ databases">
        <authorList>
            <person name="Sun Q."/>
            <person name="Zhou Y."/>
        </authorList>
    </citation>
    <scope>NUCLEOTIDE SEQUENCE</scope>
    <source>
        <strain evidence="1">CGMCC 1.15322</strain>
    </source>
</reference>
<evidence type="ECO:0000313" key="1">
    <source>
        <dbReference type="EMBL" id="GGA89283.1"/>
    </source>
</evidence>
<dbReference type="AlphaFoldDB" id="A0A916SA51"/>
<keyword evidence="2" id="KW-1185">Reference proteome</keyword>
<dbReference type="EMBL" id="BMIG01000002">
    <property type="protein sequence ID" value="GGA89283.1"/>
    <property type="molecule type" value="Genomic_DNA"/>
</dbReference>
<evidence type="ECO:0000313" key="2">
    <source>
        <dbReference type="Proteomes" id="UP000620596"/>
    </source>
</evidence>
<reference evidence="1" key="1">
    <citation type="journal article" date="2014" name="Int. J. Syst. Evol. Microbiol.">
        <title>Complete genome sequence of Corynebacterium casei LMG S-19264T (=DSM 44701T), isolated from a smear-ripened cheese.</title>
        <authorList>
            <consortium name="US DOE Joint Genome Institute (JGI-PGF)"/>
            <person name="Walter F."/>
            <person name="Albersmeier A."/>
            <person name="Kalinowski J."/>
            <person name="Ruckert C."/>
        </authorList>
    </citation>
    <scope>NUCLEOTIDE SEQUENCE</scope>
    <source>
        <strain evidence="1">CGMCC 1.15322</strain>
    </source>
</reference>
<sequence length="110" mass="11681">MNGGRAAKLARIPFTDCLPGECPHCVAHKAVARPARRGLPGDPPFHIGMAEDVISIGPKARPFLKFGYMQQQHSFPAMTTDNKQASLGLAGMRVFLACIGVGPRSDALAP</sequence>
<comment type="caution">
    <text evidence="1">The sequence shown here is derived from an EMBL/GenBank/DDBJ whole genome shotgun (WGS) entry which is preliminary data.</text>
</comment>
<organism evidence="1 2">
    <name type="scientific">Polaromonas eurypsychrophila</name>
    <dbReference type="NCBI Taxonomy" id="1614635"/>
    <lineage>
        <taxon>Bacteria</taxon>
        <taxon>Pseudomonadati</taxon>
        <taxon>Pseudomonadota</taxon>
        <taxon>Betaproteobacteria</taxon>
        <taxon>Burkholderiales</taxon>
        <taxon>Comamonadaceae</taxon>
        <taxon>Polaromonas</taxon>
    </lineage>
</organism>
<protein>
    <submittedName>
        <fullName evidence="1">Uncharacterized protein</fullName>
    </submittedName>
</protein>
<gene>
    <name evidence="1" type="ORF">GCM10011496_07620</name>
</gene>
<dbReference type="Proteomes" id="UP000620596">
    <property type="component" value="Unassembled WGS sequence"/>
</dbReference>
<accession>A0A916SA51</accession>